<feature type="signal peptide" evidence="2">
    <location>
        <begin position="1"/>
        <end position="23"/>
    </location>
</feature>
<keyword evidence="4" id="KW-1185">Reference proteome</keyword>
<dbReference type="Proteomes" id="UP001379533">
    <property type="component" value="Chromosome"/>
</dbReference>
<accession>A0ABZ2KLT6</accession>
<feature type="region of interest" description="Disordered" evidence="1">
    <location>
        <begin position="325"/>
        <end position="366"/>
    </location>
</feature>
<feature type="compositionally biased region" description="Basic and acidic residues" evidence="1">
    <location>
        <begin position="329"/>
        <end position="338"/>
    </location>
</feature>
<reference evidence="3 4" key="1">
    <citation type="submission" date="2021-12" db="EMBL/GenBank/DDBJ databases">
        <title>Discovery of the Pendulisporaceae a myxobacterial family with distinct sporulation behavior and unique specialized metabolism.</title>
        <authorList>
            <person name="Garcia R."/>
            <person name="Popoff A."/>
            <person name="Bader C.D."/>
            <person name="Loehr J."/>
            <person name="Walesch S."/>
            <person name="Walt C."/>
            <person name="Boldt J."/>
            <person name="Bunk B."/>
            <person name="Haeckl F.J.F.P.J."/>
            <person name="Gunesch A.P."/>
            <person name="Birkelbach J."/>
            <person name="Nuebel U."/>
            <person name="Pietschmann T."/>
            <person name="Bach T."/>
            <person name="Mueller R."/>
        </authorList>
    </citation>
    <scope>NUCLEOTIDE SEQUENCE [LARGE SCALE GENOMIC DNA]</scope>
    <source>
        <strain evidence="3 4">MSr12523</strain>
    </source>
</reference>
<organism evidence="3 4">
    <name type="scientific">Pendulispora brunnea</name>
    <dbReference type="NCBI Taxonomy" id="2905690"/>
    <lineage>
        <taxon>Bacteria</taxon>
        <taxon>Pseudomonadati</taxon>
        <taxon>Myxococcota</taxon>
        <taxon>Myxococcia</taxon>
        <taxon>Myxococcales</taxon>
        <taxon>Sorangiineae</taxon>
        <taxon>Pendulisporaceae</taxon>
        <taxon>Pendulispora</taxon>
    </lineage>
</organism>
<name>A0ABZ2KLT6_9BACT</name>
<evidence type="ECO:0000256" key="2">
    <source>
        <dbReference type="SAM" id="SignalP"/>
    </source>
</evidence>
<evidence type="ECO:0000313" key="3">
    <source>
        <dbReference type="EMBL" id="WXA99019.1"/>
    </source>
</evidence>
<feature type="chain" id="PRO_5045349066" evidence="2">
    <location>
        <begin position="24"/>
        <end position="366"/>
    </location>
</feature>
<keyword evidence="2" id="KW-0732">Signal</keyword>
<feature type="compositionally biased region" description="Low complexity" evidence="1">
    <location>
        <begin position="351"/>
        <end position="366"/>
    </location>
</feature>
<protein>
    <submittedName>
        <fullName evidence="3">Uncharacterized protein</fullName>
    </submittedName>
</protein>
<sequence>MMKPRGFVVPVAITTLFGAIAMASPSPHSDALAARSLTSGMAVSSVPVLVRDGGPGPDAALRGLLTRLGVSASTQAAQPGRTRAAGQGWHLDVFADGSAAEFVDEGATTRLRAQGTDPAVAMAPLDLEARARAFIAAHLADVITLGSGESLLVDATSTQQQGGMRADGTALPTTILANRIVFRREIDGIPVVGAGSKVIVTFLNDGTVQSFRYDWPRYAKTGSTQDAVPPGDILQRVRHVVGARTGSKTLAQVEVPSVATGTTTMDLGSDVMLQRLECGYYDPGVLVRDARAPIQAGCYYRALHVVAPQGAPMRAGVAGAVPAGAIPEPDPRWPEEALLRGVRSSGPVPAPTATRASAASPASRSK</sequence>
<gene>
    <name evidence="3" type="ORF">LZC95_19630</name>
</gene>
<evidence type="ECO:0000313" key="4">
    <source>
        <dbReference type="Proteomes" id="UP001379533"/>
    </source>
</evidence>
<proteinExistence type="predicted"/>
<evidence type="ECO:0000256" key="1">
    <source>
        <dbReference type="SAM" id="MobiDB-lite"/>
    </source>
</evidence>
<dbReference type="EMBL" id="CP089982">
    <property type="protein sequence ID" value="WXA99019.1"/>
    <property type="molecule type" value="Genomic_DNA"/>
</dbReference>
<dbReference type="RefSeq" id="WP_394849649.1">
    <property type="nucleotide sequence ID" value="NZ_CP089982.1"/>
</dbReference>